<evidence type="ECO:0000313" key="2">
    <source>
        <dbReference type="Proteomes" id="UP001230156"/>
    </source>
</evidence>
<reference evidence="2" key="1">
    <citation type="submission" date="2023-08" db="EMBL/GenBank/DDBJ databases">
        <title>Rhodospirillaceae gen. nov., a novel taxon isolated from the Yangtze River Yuezi River estuary sludge.</title>
        <authorList>
            <person name="Ruan L."/>
        </authorList>
    </citation>
    <scope>NUCLEOTIDE SEQUENCE [LARGE SCALE GENOMIC DNA]</scope>
    <source>
        <strain evidence="2">R-7</strain>
    </source>
</reference>
<organism evidence="1 2">
    <name type="scientific">Dongia sedimenti</name>
    <dbReference type="NCBI Taxonomy" id="3064282"/>
    <lineage>
        <taxon>Bacteria</taxon>
        <taxon>Pseudomonadati</taxon>
        <taxon>Pseudomonadota</taxon>
        <taxon>Alphaproteobacteria</taxon>
        <taxon>Rhodospirillales</taxon>
        <taxon>Dongiaceae</taxon>
        <taxon>Dongia</taxon>
    </lineage>
</organism>
<gene>
    <name evidence="1" type="ORF">Q8A70_25345</name>
</gene>
<evidence type="ECO:0008006" key="3">
    <source>
        <dbReference type="Google" id="ProtNLM"/>
    </source>
</evidence>
<dbReference type="RefSeq" id="WP_379961011.1">
    <property type="nucleotide sequence ID" value="NZ_JAUYVI010000009.1"/>
</dbReference>
<name>A0ABU0YV20_9PROT</name>
<protein>
    <recommendedName>
        <fullName evidence="3">Alpha/beta hydrolase</fullName>
    </recommendedName>
</protein>
<accession>A0ABU0YV20</accession>
<evidence type="ECO:0000313" key="1">
    <source>
        <dbReference type="EMBL" id="MDQ7251037.1"/>
    </source>
</evidence>
<dbReference type="Gene3D" id="3.40.50.1820">
    <property type="entry name" value="alpha/beta hydrolase"/>
    <property type="match status" value="1"/>
</dbReference>
<dbReference type="InterPro" id="IPR029058">
    <property type="entry name" value="AB_hydrolase_fold"/>
</dbReference>
<proteinExistence type="predicted"/>
<keyword evidence="2" id="KW-1185">Reference proteome</keyword>
<dbReference type="Proteomes" id="UP001230156">
    <property type="component" value="Unassembled WGS sequence"/>
</dbReference>
<comment type="caution">
    <text evidence="1">The sequence shown here is derived from an EMBL/GenBank/DDBJ whole genome shotgun (WGS) entry which is preliminary data.</text>
</comment>
<dbReference type="SUPFAM" id="SSF53474">
    <property type="entry name" value="alpha/beta-Hydrolases"/>
    <property type="match status" value="1"/>
</dbReference>
<sequence>MQSPLLEDGLMDGEALRHAGSVPALVYHRHGRDPSAPLMIFVPGGGHLARVAYGYPGGAPPDFLDHWLAAAGYGLLAASIPAGRPIAAHGHPGLTRNEWGEALAALAEDGLAQSNGRRSVVILAWSMAGGVIGHLTIALRARGIAVECVMPFSASSPLPRPVGSHGVAECLDEQGLWDVAGSTVFGIERRVIWNDELRAIEASLGRSVLSAANYQRHMLTGTPVGLLRGGFARAARPKDDPDIAAFPLAAPIIPTGQRDYRHALGDGAAWAYMNTQLILDRYEKAIAATGARLTEAAWQRLSALVGALPTRLAARVPGGHFFFVGESGARATAAAIDDLLAQSRAILAALNELIAARDDSPQERNTSR</sequence>
<dbReference type="EMBL" id="JAUYVI010000009">
    <property type="protein sequence ID" value="MDQ7251037.1"/>
    <property type="molecule type" value="Genomic_DNA"/>
</dbReference>